<organism evidence="2 3">
    <name type="scientific">Tilletia indica</name>
    <dbReference type="NCBI Taxonomy" id="43049"/>
    <lineage>
        <taxon>Eukaryota</taxon>
        <taxon>Fungi</taxon>
        <taxon>Dikarya</taxon>
        <taxon>Basidiomycota</taxon>
        <taxon>Ustilaginomycotina</taxon>
        <taxon>Exobasidiomycetes</taxon>
        <taxon>Tilletiales</taxon>
        <taxon>Tilletiaceae</taxon>
        <taxon>Tilletia</taxon>
    </lineage>
</organism>
<evidence type="ECO:0000313" key="2">
    <source>
        <dbReference type="EMBL" id="KAE8237955.1"/>
    </source>
</evidence>
<feature type="compositionally biased region" description="Low complexity" evidence="1">
    <location>
        <begin position="102"/>
        <end position="112"/>
    </location>
</feature>
<reference evidence="2" key="2">
    <citation type="journal article" date="2019" name="IMA Fungus">
        <title>Genome sequencing and comparison of five Tilletia species to identify candidate genes for the detection of regulated species infecting wheat.</title>
        <authorList>
            <person name="Nguyen H.D.T."/>
            <person name="Sultana T."/>
            <person name="Kesanakurti P."/>
            <person name="Hambleton S."/>
        </authorList>
    </citation>
    <scope>NUCLEOTIDE SEQUENCE</scope>
    <source>
        <strain evidence="2">DAOMC 236416</strain>
    </source>
</reference>
<proteinExistence type="predicted"/>
<evidence type="ECO:0000256" key="1">
    <source>
        <dbReference type="SAM" id="MobiDB-lite"/>
    </source>
</evidence>
<reference evidence="2" key="1">
    <citation type="submission" date="2016-04" db="EMBL/GenBank/DDBJ databases">
        <authorList>
            <person name="Nguyen H.D."/>
            <person name="Samba Siva P."/>
            <person name="Cullis J."/>
            <person name="Levesque C.A."/>
            <person name="Hambleton S."/>
        </authorList>
    </citation>
    <scope>NUCLEOTIDE SEQUENCE</scope>
    <source>
        <strain evidence="2">DAOMC 236416</strain>
    </source>
</reference>
<comment type="caution">
    <text evidence="2">The sequence shown here is derived from an EMBL/GenBank/DDBJ whole genome shotgun (WGS) entry which is preliminary data.</text>
</comment>
<feature type="compositionally biased region" description="Low complexity" evidence="1">
    <location>
        <begin position="126"/>
        <end position="137"/>
    </location>
</feature>
<accession>A0A177TBN4</accession>
<dbReference type="AlphaFoldDB" id="A0A177TBN4"/>
<name>A0A177TBN4_9BASI</name>
<dbReference type="Proteomes" id="UP000077521">
    <property type="component" value="Unassembled WGS sequence"/>
</dbReference>
<sequence length="244" mass="26328">MTLTESLVTRLRRGAADTSITEMLSQVPHSNCAIYVSSSPFQKAASAEWHHLSLPHSSYELVMPSLSTRTDCPWPAAVPHPVQGVTSALTGCHDSVQDTKTKTSQTQISSGSALGSDPETTPQPPLSRSTSSSSPTNHTSALGFVFATQHTAVLPLSLSHPPNLPQQLSSSSQPLGYSNSLKFTPVLSCMYLESLKRLSFHHTSTISSLTSSNLRLHNLHTPFLSLTSPLFASSVWNLVRDTDY</sequence>
<gene>
    <name evidence="2" type="ORF">A4X13_0g8574</name>
</gene>
<feature type="region of interest" description="Disordered" evidence="1">
    <location>
        <begin position="97"/>
        <end position="137"/>
    </location>
</feature>
<protein>
    <submittedName>
        <fullName evidence="2">Uncharacterized protein</fullName>
    </submittedName>
</protein>
<evidence type="ECO:0000313" key="3">
    <source>
        <dbReference type="Proteomes" id="UP000077521"/>
    </source>
</evidence>
<keyword evidence="3" id="KW-1185">Reference proteome</keyword>
<dbReference type="EMBL" id="LWDF02001576">
    <property type="protein sequence ID" value="KAE8237955.1"/>
    <property type="molecule type" value="Genomic_DNA"/>
</dbReference>